<reference evidence="4 5" key="1">
    <citation type="submission" date="2019-02" db="EMBL/GenBank/DDBJ databases">
        <title>Opniocepnalus argus genome.</title>
        <authorList>
            <person name="Zhou C."/>
            <person name="Xiao S."/>
        </authorList>
    </citation>
    <scope>NUCLEOTIDE SEQUENCE [LARGE SCALE GENOMIC DNA]</scope>
    <source>
        <strain evidence="4">OARG1902GOOAL</strain>
        <tissue evidence="4">Muscle</tissue>
    </source>
</reference>
<evidence type="ECO:0000259" key="3">
    <source>
        <dbReference type="PROSITE" id="PS50835"/>
    </source>
</evidence>
<dbReference type="Gene3D" id="2.60.40.10">
    <property type="entry name" value="Immunoglobulins"/>
    <property type="match status" value="2"/>
</dbReference>
<dbReference type="InterPro" id="IPR007110">
    <property type="entry name" value="Ig-like_dom"/>
</dbReference>
<reference evidence="5" key="2">
    <citation type="submission" date="2019-02" db="EMBL/GenBank/DDBJ databases">
        <title>Opniocepnalus argus Var Kimnra genome.</title>
        <authorList>
            <person name="Zhou C."/>
            <person name="Xiao S."/>
        </authorList>
    </citation>
    <scope>NUCLEOTIDE SEQUENCE [LARGE SCALE GENOMIC DNA]</scope>
</reference>
<keyword evidence="5" id="KW-1185">Reference proteome</keyword>
<accession>A0A6G1PUW5</accession>
<sequence>MRLVSGNFPEVLGKTSYILETVEPRITVSRQPGTFDLLIKNAQLSDTAVYICLKTQHQDIIFLIGTVLKVEGPETDMTAAPPSNPVLPGDSVTIQCSVSENETYPEENSVCCFRAGFNLSHPSFNYTQGNTVDESKNKRRVHNKCVFNYFPNSSSSDAGTYCCSVASRGEKLPANRSKPSNEGVKQTCSKKDNTIIFLLSAALAISLLVIAFLFYLIKKLQTKSCDCCNASVVLQTNATASMIQESQQTDEESLVYSAPNFTRRKSSKAERKDPKPSEEESIYTTVRAVASD</sequence>
<keyword evidence="2" id="KW-0472">Membrane</keyword>
<dbReference type="EMBL" id="CM015720">
    <property type="protein sequence ID" value="KAF3694131.1"/>
    <property type="molecule type" value="Genomic_DNA"/>
</dbReference>
<evidence type="ECO:0000313" key="4">
    <source>
        <dbReference type="EMBL" id="KAF3694131.1"/>
    </source>
</evidence>
<evidence type="ECO:0000313" key="5">
    <source>
        <dbReference type="Proteomes" id="UP000503349"/>
    </source>
</evidence>
<evidence type="ECO:0000256" key="1">
    <source>
        <dbReference type="SAM" id="MobiDB-lite"/>
    </source>
</evidence>
<feature type="compositionally biased region" description="Basic and acidic residues" evidence="1">
    <location>
        <begin position="267"/>
        <end position="278"/>
    </location>
</feature>
<dbReference type="Proteomes" id="UP000503349">
    <property type="component" value="Chromosome 9"/>
</dbReference>
<proteinExistence type="predicted"/>
<organism evidence="4 5">
    <name type="scientific">Channa argus</name>
    <name type="common">Northern snakehead</name>
    <name type="synonym">Ophicephalus argus</name>
    <dbReference type="NCBI Taxonomy" id="215402"/>
    <lineage>
        <taxon>Eukaryota</taxon>
        <taxon>Metazoa</taxon>
        <taxon>Chordata</taxon>
        <taxon>Craniata</taxon>
        <taxon>Vertebrata</taxon>
        <taxon>Euteleostomi</taxon>
        <taxon>Actinopterygii</taxon>
        <taxon>Neopterygii</taxon>
        <taxon>Teleostei</taxon>
        <taxon>Neoteleostei</taxon>
        <taxon>Acanthomorphata</taxon>
        <taxon>Anabantaria</taxon>
        <taxon>Anabantiformes</taxon>
        <taxon>Channoidei</taxon>
        <taxon>Channidae</taxon>
        <taxon>Channa</taxon>
    </lineage>
</organism>
<dbReference type="SUPFAM" id="SSF48726">
    <property type="entry name" value="Immunoglobulin"/>
    <property type="match status" value="2"/>
</dbReference>
<dbReference type="AlphaFoldDB" id="A0A6G1PUW5"/>
<evidence type="ECO:0000256" key="2">
    <source>
        <dbReference type="SAM" id="Phobius"/>
    </source>
</evidence>
<dbReference type="InterPro" id="IPR036179">
    <property type="entry name" value="Ig-like_dom_sf"/>
</dbReference>
<feature type="transmembrane region" description="Helical" evidence="2">
    <location>
        <begin position="195"/>
        <end position="217"/>
    </location>
</feature>
<feature type="region of interest" description="Disordered" evidence="1">
    <location>
        <begin position="248"/>
        <end position="292"/>
    </location>
</feature>
<name>A0A6G1PUW5_CHAAH</name>
<dbReference type="PROSITE" id="PS50835">
    <property type="entry name" value="IG_LIKE"/>
    <property type="match status" value="1"/>
</dbReference>
<feature type="domain" description="Ig-like" evidence="3">
    <location>
        <begin position="73"/>
        <end position="180"/>
    </location>
</feature>
<gene>
    <name evidence="4" type="ORF">EXN66_Car009807</name>
</gene>
<dbReference type="InterPro" id="IPR013783">
    <property type="entry name" value="Ig-like_fold"/>
</dbReference>
<keyword evidence="2" id="KW-0812">Transmembrane</keyword>
<protein>
    <recommendedName>
        <fullName evidence="3">Ig-like domain-containing protein</fullName>
    </recommendedName>
</protein>
<keyword evidence="2" id="KW-1133">Transmembrane helix</keyword>